<reference evidence="2 3" key="1">
    <citation type="submission" date="2024-09" db="EMBL/GenBank/DDBJ databases">
        <authorList>
            <person name="Sun Q."/>
            <person name="Mori K."/>
        </authorList>
    </citation>
    <scope>NUCLEOTIDE SEQUENCE [LARGE SCALE GENOMIC DNA]</scope>
    <source>
        <strain evidence="2 3">NCAIM B.02604</strain>
    </source>
</reference>
<organism evidence="2 3">
    <name type="scientific">Micrococcoides hystricis</name>
    <dbReference type="NCBI Taxonomy" id="1572761"/>
    <lineage>
        <taxon>Bacteria</taxon>
        <taxon>Bacillati</taxon>
        <taxon>Actinomycetota</taxon>
        <taxon>Actinomycetes</taxon>
        <taxon>Micrococcales</taxon>
        <taxon>Micrococcaceae</taxon>
        <taxon>Micrococcoides</taxon>
    </lineage>
</organism>
<sequence>MNAIITYIEQMFRPLPNSAEVRRTQTELLQMSEDRYQQLRTEGVSEHEAVGRVITQFGNLDELADDLGIRAEVDEIGEHTVDFSDAKAERYVEMRRRSSYLIAGGVALILIGITAISLLSSDGGVFGDNMMNFNFSEPIGLAIFFIAVAAAVGMFIFAAFREIVSNWTIQP</sequence>
<keyword evidence="1" id="KW-0812">Transmembrane</keyword>
<keyword evidence="1" id="KW-1133">Transmembrane helix</keyword>
<comment type="caution">
    <text evidence="2">The sequence shown here is derived from an EMBL/GenBank/DDBJ whole genome shotgun (WGS) entry which is preliminary data.</text>
</comment>
<name>A0ABV6PAJ0_9MICC</name>
<dbReference type="NCBIfam" id="NF038403">
    <property type="entry name" value="perm_prefix_1"/>
    <property type="match status" value="1"/>
</dbReference>
<gene>
    <name evidence="2" type="ORF">ACFFFR_06980</name>
</gene>
<keyword evidence="1" id="KW-0472">Membrane</keyword>
<evidence type="ECO:0000313" key="3">
    <source>
        <dbReference type="Proteomes" id="UP001589862"/>
    </source>
</evidence>
<keyword evidence="3" id="KW-1185">Reference proteome</keyword>
<dbReference type="EMBL" id="JBHLUB010000029">
    <property type="protein sequence ID" value="MFC0582124.1"/>
    <property type="molecule type" value="Genomic_DNA"/>
</dbReference>
<dbReference type="Proteomes" id="UP001589862">
    <property type="component" value="Unassembled WGS sequence"/>
</dbReference>
<feature type="transmembrane region" description="Helical" evidence="1">
    <location>
        <begin position="139"/>
        <end position="160"/>
    </location>
</feature>
<dbReference type="InterPro" id="IPR047928">
    <property type="entry name" value="Perm_prefix_1"/>
</dbReference>
<protein>
    <submittedName>
        <fullName evidence="2">Permease prefix domain 1-containing protein</fullName>
    </submittedName>
</protein>
<proteinExistence type="predicted"/>
<accession>A0ABV6PAJ0</accession>
<feature type="transmembrane region" description="Helical" evidence="1">
    <location>
        <begin position="100"/>
        <end position="119"/>
    </location>
</feature>
<dbReference type="RefSeq" id="WP_377459061.1">
    <property type="nucleotide sequence ID" value="NZ_JBHLUB010000029.1"/>
</dbReference>
<evidence type="ECO:0000256" key="1">
    <source>
        <dbReference type="SAM" id="Phobius"/>
    </source>
</evidence>
<evidence type="ECO:0000313" key="2">
    <source>
        <dbReference type="EMBL" id="MFC0582124.1"/>
    </source>
</evidence>